<gene>
    <name evidence="3" type="ORF">PCON_01662</name>
</gene>
<feature type="compositionally biased region" description="Low complexity" evidence="2">
    <location>
        <begin position="104"/>
        <end position="125"/>
    </location>
</feature>
<accession>U4LQ68</accession>
<evidence type="ECO:0000313" key="4">
    <source>
        <dbReference type="Proteomes" id="UP000018144"/>
    </source>
</evidence>
<protein>
    <submittedName>
        <fullName evidence="3">Uncharacterized protein</fullName>
    </submittedName>
</protein>
<dbReference type="Proteomes" id="UP000018144">
    <property type="component" value="Unassembled WGS sequence"/>
</dbReference>
<dbReference type="OrthoDB" id="5374395at2759"/>
<sequence>MAPSRPVPTSTTIKVSNRGKPAIYAIHSGPQRGVHLLSSAPLDSSLQYRYRHPINLHRTFLTVSGDFLRRRFDTIEAAIKWIDERDREKELSDRLEAVCMTGTATTTTPTPATTTKQAQAQETPTDATNPVQSWINTTHRAIPNDARVDKLWLAMGNEEIATTVANGDGDDDMSGTISVAATPAQQTGEQSTEQYTEYTLPSGLIVRRLIGHATGNQPQQPPPKEKWLMDRYCPGGEEAEVQVAAEKEKIQAIIEELAELTTEDGAARKETRGQRDREREMREQRKREPVWKHVQVGGIKKVSHASNALQASLASPAELSPTARRGITMDVIAVKGRYSMTHLGARRRELLYSLVVEERDKETIRRQEEQERINRLQLAGIKTGDIVGRLGEMDLEGTRAASMVADDGMEIEEEL</sequence>
<reference evidence="3 4" key="1">
    <citation type="journal article" date="2013" name="PLoS Genet.">
        <title>The genome and development-dependent transcriptomes of Pyronema confluens: a window into fungal evolution.</title>
        <authorList>
            <person name="Traeger S."/>
            <person name="Altegoer F."/>
            <person name="Freitag M."/>
            <person name="Gabaldon T."/>
            <person name="Kempken F."/>
            <person name="Kumar A."/>
            <person name="Marcet-Houben M."/>
            <person name="Poggeler S."/>
            <person name="Stajich J.E."/>
            <person name="Nowrousian M."/>
        </authorList>
    </citation>
    <scope>NUCLEOTIDE SEQUENCE [LARGE SCALE GENOMIC DNA]</scope>
    <source>
        <strain evidence="4">CBS 100304</strain>
        <tissue evidence="3">Vegetative mycelium</tissue>
    </source>
</reference>
<dbReference type="EMBL" id="HF936162">
    <property type="protein sequence ID" value="CCX33724.1"/>
    <property type="molecule type" value="Genomic_DNA"/>
</dbReference>
<evidence type="ECO:0000313" key="3">
    <source>
        <dbReference type="EMBL" id="CCX33724.1"/>
    </source>
</evidence>
<evidence type="ECO:0000256" key="1">
    <source>
        <dbReference type="SAM" id="Coils"/>
    </source>
</evidence>
<feature type="region of interest" description="Disordered" evidence="2">
    <location>
        <begin position="104"/>
        <end position="131"/>
    </location>
</feature>
<organism evidence="3 4">
    <name type="scientific">Pyronema omphalodes (strain CBS 100304)</name>
    <name type="common">Pyronema confluens</name>
    <dbReference type="NCBI Taxonomy" id="1076935"/>
    <lineage>
        <taxon>Eukaryota</taxon>
        <taxon>Fungi</taxon>
        <taxon>Dikarya</taxon>
        <taxon>Ascomycota</taxon>
        <taxon>Pezizomycotina</taxon>
        <taxon>Pezizomycetes</taxon>
        <taxon>Pezizales</taxon>
        <taxon>Pyronemataceae</taxon>
        <taxon>Pyronema</taxon>
    </lineage>
</organism>
<feature type="compositionally biased region" description="Basic and acidic residues" evidence="2">
    <location>
        <begin position="265"/>
        <end position="288"/>
    </location>
</feature>
<evidence type="ECO:0000256" key="2">
    <source>
        <dbReference type="SAM" id="MobiDB-lite"/>
    </source>
</evidence>
<feature type="coiled-coil region" evidence="1">
    <location>
        <begin position="236"/>
        <end position="263"/>
    </location>
</feature>
<name>U4LQ68_PYROM</name>
<feature type="region of interest" description="Disordered" evidence="2">
    <location>
        <begin position="263"/>
        <end position="288"/>
    </location>
</feature>
<keyword evidence="1" id="KW-0175">Coiled coil</keyword>
<keyword evidence="4" id="KW-1185">Reference proteome</keyword>
<proteinExistence type="predicted"/>
<dbReference type="AlphaFoldDB" id="U4LQ68"/>